<dbReference type="Pfam" id="PF00389">
    <property type="entry name" value="2-Hacid_dh"/>
    <property type="match status" value="1"/>
</dbReference>
<dbReference type="SUPFAM" id="SSF52283">
    <property type="entry name" value="Formate/glycerate dehydrogenase catalytic domain-like"/>
    <property type="match status" value="1"/>
</dbReference>
<feature type="domain" description="D-isomer specific 2-hydroxyacid dehydrogenase catalytic" evidence="4">
    <location>
        <begin position="35"/>
        <end position="340"/>
    </location>
</feature>
<evidence type="ECO:0000259" key="5">
    <source>
        <dbReference type="Pfam" id="PF02826"/>
    </source>
</evidence>
<dbReference type="FunFam" id="3.40.50.720:FF:000026">
    <property type="entry name" value="Glyoxylate/hydroxypyruvate reductase B"/>
    <property type="match status" value="1"/>
</dbReference>
<dbReference type="EMBL" id="JAVRBK010000007">
    <property type="protein sequence ID" value="KAK5641144.1"/>
    <property type="molecule type" value="Genomic_DNA"/>
</dbReference>
<protein>
    <recommendedName>
        <fullName evidence="2">Glyoxylate reductase/hydroxypyruvate reductase</fullName>
    </recommendedName>
</protein>
<reference evidence="6 7" key="1">
    <citation type="journal article" date="2024" name="Insects">
        <title>An Improved Chromosome-Level Genome Assembly of the Firefly Pyrocoelia pectoralis.</title>
        <authorList>
            <person name="Fu X."/>
            <person name="Meyer-Rochow V.B."/>
            <person name="Ballantyne L."/>
            <person name="Zhu X."/>
        </authorList>
    </citation>
    <scope>NUCLEOTIDE SEQUENCE [LARGE SCALE GENOMIC DNA]</scope>
    <source>
        <strain evidence="6">XCY_ONT2</strain>
    </source>
</reference>
<dbReference type="InterPro" id="IPR006139">
    <property type="entry name" value="D-isomer_2_OHA_DH_cat_dom"/>
</dbReference>
<comment type="similarity">
    <text evidence="3">Belongs to the D-isomer specific 2-hydroxyacid dehydrogenase family.</text>
</comment>
<evidence type="ECO:0000256" key="2">
    <source>
        <dbReference type="ARBA" id="ARBA00073306"/>
    </source>
</evidence>
<dbReference type="SUPFAM" id="SSF51735">
    <property type="entry name" value="NAD(P)-binding Rossmann-fold domains"/>
    <property type="match status" value="1"/>
</dbReference>
<dbReference type="GO" id="GO:0051287">
    <property type="term" value="F:NAD binding"/>
    <property type="evidence" value="ECO:0007669"/>
    <property type="project" value="InterPro"/>
</dbReference>
<dbReference type="InterPro" id="IPR029753">
    <property type="entry name" value="D-isomer_DH_CS"/>
</dbReference>
<organism evidence="6 7">
    <name type="scientific">Pyrocoelia pectoralis</name>
    <dbReference type="NCBI Taxonomy" id="417401"/>
    <lineage>
        <taxon>Eukaryota</taxon>
        <taxon>Metazoa</taxon>
        <taxon>Ecdysozoa</taxon>
        <taxon>Arthropoda</taxon>
        <taxon>Hexapoda</taxon>
        <taxon>Insecta</taxon>
        <taxon>Pterygota</taxon>
        <taxon>Neoptera</taxon>
        <taxon>Endopterygota</taxon>
        <taxon>Coleoptera</taxon>
        <taxon>Polyphaga</taxon>
        <taxon>Elateriformia</taxon>
        <taxon>Elateroidea</taxon>
        <taxon>Lampyridae</taxon>
        <taxon>Lampyrinae</taxon>
        <taxon>Pyrocoelia</taxon>
    </lineage>
</organism>
<dbReference type="GO" id="GO:0005829">
    <property type="term" value="C:cytosol"/>
    <property type="evidence" value="ECO:0007669"/>
    <property type="project" value="TreeGrafter"/>
</dbReference>
<dbReference type="PANTHER" id="PTHR10996">
    <property type="entry name" value="2-HYDROXYACID DEHYDROGENASE-RELATED"/>
    <property type="match status" value="1"/>
</dbReference>
<dbReference type="CDD" id="cd05301">
    <property type="entry name" value="GDH"/>
    <property type="match status" value="1"/>
</dbReference>
<dbReference type="InterPro" id="IPR006140">
    <property type="entry name" value="D-isomer_DH_NAD-bd"/>
</dbReference>
<evidence type="ECO:0000313" key="6">
    <source>
        <dbReference type="EMBL" id="KAK5641144.1"/>
    </source>
</evidence>
<dbReference type="AlphaFoldDB" id="A0AAN7VC39"/>
<keyword evidence="1 3" id="KW-0560">Oxidoreductase</keyword>
<accession>A0AAN7VC39</accession>
<dbReference type="Proteomes" id="UP001329430">
    <property type="component" value="Chromosome 7"/>
</dbReference>
<dbReference type="PROSITE" id="PS00671">
    <property type="entry name" value="D_2_HYDROXYACID_DH_3"/>
    <property type="match status" value="1"/>
</dbReference>
<dbReference type="Gene3D" id="3.40.50.720">
    <property type="entry name" value="NAD(P)-binding Rossmann-like Domain"/>
    <property type="match status" value="2"/>
</dbReference>
<dbReference type="GO" id="GO:0008465">
    <property type="term" value="F:hydroxypyruvate reductase (NADH) activity"/>
    <property type="evidence" value="ECO:0007669"/>
    <property type="project" value="TreeGrafter"/>
</dbReference>
<comment type="caution">
    <text evidence="6">The sequence shown here is derived from an EMBL/GenBank/DDBJ whole genome shotgun (WGS) entry which is preliminary data.</text>
</comment>
<dbReference type="PANTHER" id="PTHR10996:SF119">
    <property type="entry name" value="FI03731P-RELATED"/>
    <property type="match status" value="1"/>
</dbReference>
<sequence>MSYTFVGLLGVFPDVGKHFRLPLNQAKKVLISTNDVPMIAIELLEARYNTVVNDINTKESLLAKVAGVNALFCSAKVKLDIDIINAAGAQLEMVGAMSAGLDNIDVEELKRRNIKISNTPGVLNAAVADIAVLLTLAAARRLREGRIHIENNTWTSNHKWMLGRDLKGSTVGIVGLGEIGQAIVKRLKGFEVSQFVYCGHREKLEGKELGAEFLTFDELLSQSDFVIASCPLTPETKEMFNETAFKKMKRTSVFVNIGRGGLVDQTGLIKALREDTIFAAGLDVMVPEPLSSDHELVKLPNCFLSPHLGTATYQTRSDMAKLTAQNIIAALSGEKLITPV</sequence>
<evidence type="ECO:0000256" key="1">
    <source>
        <dbReference type="ARBA" id="ARBA00023002"/>
    </source>
</evidence>
<gene>
    <name evidence="6" type="ORF">RI129_009691</name>
</gene>
<name>A0AAN7VC39_9COLE</name>
<dbReference type="GO" id="GO:0030267">
    <property type="term" value="F:glyoxylate reductase (NADPH) activity"/>
    <property type="evidence" value="ECO:0007669"/>
    <property type="project" value="TreeGrafter"/>
</dbReference>
<dbReference type="Pfam" id="PF02826">
    <property type="entry name" value="2-Hacid_dh_C"/>
    <property type="match status" value="1"/>
</dbReference>
<dbReference type="InterPro" id="IPR036291">
    <property type="entry name" value="NAD(P)-bd_dom_sf"/>
</dbReference>
<evidence type="ECO:0000259" key="4">
    <source>
        <dbReference type="Pfam" id="PF00389"/>
    </source>
</evidence>
<dbReference type="InterPro" id="IPR050223">
    <property type="entry name" value="D-isomer_2-hydroxyacid_DH"/>
</dbReference>
<feature type="domain" description="D-isomer specific 2-hydroxyacid dehydrogenase NAD-binding" evidence="5">
    <location>
        <begin position="134"/>
        <end position="309"/>
    </location>
</feature>
<evidence type="ECO:0000313" key="7">
    <source>
        <dbReference type="Proteomes" id="UP001329430"/>
    </source>
</evidence>
<evidence type="ECO:0000256" key="3">
    <source>
        <dbReference type="RuleBase" id="RU003719"/>
    </source>
</evidence>
<proteinExistence type="inferred from homology"/>
<keyword evidence="7" id="KW-1185">Reference proteome</keyword>